<reference evidence="1" key="1">
    <citation type="submission" date="2021-03" db="EMBL/GenBank/DDBJ databases">
        <title>Draft genome sequence of rust myrtle Austropuccinia psidii MF-1, a brazilian biotype.</title>
        <authorList>
            <person name="Quecine M.C."/>
            <person name="Pachon D.M.R."/>
            <person name="Bonatelli M.L."/>
            <person name="Correr F.H."/>
            <person name="Franceschini L.M."/>
            <person name="Leite T.F."/>
            <person name="Margarido G.R.A."/>
            <person name="Almeida C.A."/>
            <person name="Ferrarezi J.A."/>
            <person name="Labate C.A."/>
        </authorList>
    </citation>
    <scope>NUCLEOTIDE SEQUENCE</scope>
    <source>
        <strain evidence="1">MF-1</strain>
    </source>
</reference>
<dbReference type="AlphaFoldDB" id="A0A9Q3K149"/>
<comment type="caution">
    <text evidence="1">The sequence shown here is derived from an EMBL/GenBank/DDBJ whole genome shotgun (WGS) entry which is preliminary data.</text>
</comment>
<proteinExistence type="predicted"/>
<keyword evidence="2" id="KW-1185">Reference proteome</keyword>
<dbReference type="EMBL" id="AVOT02088754">
    <property type="protein sequence ID" value="MBW0571751.1"/>
    <property type="molecule type" value="Genomic_DNA"/>
</dbReference>
<accession>A0A9Q3K149</accession>
<evidence type="ECO:0000313" key="2">
    <source>
        <dbReference type="Proteomes" id="UP000765509"/>
    </source>
</evidence>
<protein>
    <submittedName>
        <fullName evidence="1">Uncharacterized protein</fullName>
    </submittedName>
</protein>
<gene>
    <name evidence="1" type="ORF">O181_111466</name>
</gene>
<organism evidence="1 2">
    <name type="scientific">Austropuccinia psidii MF-1</name>
    <dbReference type="NCBI Taxonomy" id="1389203"/>
    <lineage>
        <taxon>Eukaryota</taxon>
        <taxon>Fungi</taxon>
        <taxon>Dikarya</taxon>
        <taxon>Basidiomycota</taxon>
        <taxon>Pucciniomycotina</taxon>
        <taxon>Pucciniomycetes</taxon>
        <taxon>Pucciniales</taxon>
        <taxon>Sphaerophragmiaceae</taxon>
        <taxon>Austropuccinia</taxon>
    </lineage>
</organism>
<name>A0A9Q3K149_9BASI</name>
<evidence type="ECO:0000313" key="1">
    <source>
        <dbReference type="EMBL" id="MBW0571751.1"/>
    </source>
</evidence>
<sequence>MPLVDDLIKLHPGINICTTNSLNGQKIVVRLSCLIGDLVATHKASGFDSNSNTSFCTWCECKKDQLPDLEIAHLHKFHIVRHYRNAFQDAQNQNQANQLNKKSGICWSELN</sequence>
<dbReference type="OrthoDB" id="3039677at2759"/>
<dbReference type="Proteomes" id="UP000765509">
    <property type="component" value="Unassembled WGS sequence"/>
</dbReference>